<dbReference type="InterPro" id="IPR025525">
    <property type="entry name" value="hAT-like_transposase_RNase-H"/>
</dbReference>
<dbReference type="EMBL" id="AWWV01010972">
    <property type="protein sequence ID" value="OMO75742.1"/>
    <property type="molecule type" value="Genomic_DNA"/>
</dbReference>
<evidence type="ECO:0000313" key="3">
    <source>
        <dbReference type="EMBL" id="OMO75742.1"/>
    </source>
</evidence>
<dbReference type="SUPFAM" id="SSF53098">
    <property type="entry name" value="Ribonuclease H-like"/>
    <property type="match status" value="1"/>
</dbReference>
<dbReference type="Pfam" id="PF05699">
    <property type="entry name" value="Dimer_Tnp_hAT"/>
    <property type="match status" value="1"/>
</dbReference>
<keyword evidence="4" id="KW-1185">Reference proteome</keyword>
<reference evidence="3 4" key="1">
    <citation type="submission" date="2013-09" db="EMBL/GenBank/DDBJ databases">
        <title>Corchorus capsularis genome sequencing.</title>
        <authorList>
            <person name="Alam M."/>
            <person name="Haque M.S."/>
            <person name="Islam M.S."/>
            <person name="Emdad E.M."/>
            <person name="Islam M.M."/>
            <person name="Ahmed B."/>
            <person name="Halim A."/>
            <person name="Hossen Q.M.M."/>
            <person name="Hossain M.Z."/>
            <person name="Ahmed R."/>
            <person name="Khan M.M."/>
            <person name="Islam R."/>
            <person name="Rashid M.M."/>
            <person name="Khan S.A."/>
            <person name="Rahman M.S."/>
            <person name="Alam M."/>
        </authorList>
    </citation>
    <scope>NUCLEOTIDE SEQUENCE [LARGE SCALE GENOMIC DNA]</scope>
    <source>
        <strain evidence="4">cv. CVL-1</strain>
        <tissue evidence="3">Whole seedling</tissue>
    </source>
</reference>
<dbReference type="GO" id="GO:0003677">
    <property type="term" value="F:DNA binding"/>
    <property type="evidence" value="ECO:0007669"/>
    <property type="project" value="InterPro"/>
</dbReference>
<gene>
    <name evidence="3" type="ORF">CCACVL1_16058</name>
</gene>
<dbReference type="Pfam" id="PF14372">
    <property type="entry name" value="hAT-like_RNase-H"/>
    <property type="match status" value="1"/>
</dbReference>
<comment type="caution">
    <text evidence="3">The sequence shown here is derived from an EMBL/GenBank/DDBJ whole genome shotgun (WGS) entry which is preliminary data.</text>
</comment>
<dbReference type="AlphaFoldDB" id="A0A1R3HZH7"/>
<feature type="domain" description="hAT-like transposase RNase-H fold" evidence="2">
    <location>
        <begin position="1"/>
        <end position="45"/>
    </location>
</feature>
<evidence type="ECO:0000259" key="2">
    <source>
        <dbReference type="Pfam" id="PF14372"/>
    </source>
</evidence>
<dbReference type="Proteomes" id="UP000188268">
    <property type="component" value="Unassembled WGS sequence"/>
</dbReference>
<dbReference type="InterPro" id="IPR008906">
    <property type="entry name" value="HATC_C_dom"/>
</dbReference>
<dbReference type="GO" id="GO:0046983">
    <property type="term" value="F:protein dimerization activity"/>
    <property type="evidence" value="ECO:0007669"/>
    <property type="project" value="InterPro"/>
</dbReference>
<dbReference type="PANTHER" id="PTHR23272:SF183">
    <property type="entry name" value="ZINC FINGER BED DOMAIN-CONTAINING PROTEIN RICESLEEPER 1-LIKE"/>
    <property type="match status" value="1"/>
</dbReference>
<dbReference type="OrthoDB" id="995930at2759"/>
<dbReference type="STRING" id="210143.A0A1R3HZH7"/>
<proteinExistence type="predicted"/>
<dbReference type="PANTHER" id="PTHR23272">
    <property type="entry name" value="BED FINGER-RELATED"/>
    <property type="match status" value="1"/>
</dbReference>
<protein>
    <recommendedName>
        <fullName evidence="5">HAT C-terminal dimerisation domain-containing protein</fullName>
    </recommendedName>
</protein>
<dbReference type="Gramene" id="OMO75742">
    <property type="protein sequence ID" value="OMO75742"/>
    <property type="gene ID" value="CCACVL1_16058"/>
</dbReference>
<accession>A0A1R3HZH7</accession>
<sequence length="178" mass="20012">MAAVLDPRCKMVAVEFCFRKLFSEMEARENIVKVRKALYEIYAEYVSEYRQGNGYNGENQAVMSDHGDGRMTDDSKSGWSEYSSYLKEVQESSPDEAELDSYLKECCFIFQGDPMAFEASFSAGGRVIDTYRASLAPETVQALLCGGDWVRNLHGVKKKGQGDFMKVVTITLCFSFCS</sequence>
<feature type="domain" description="HAT C-terminal dimerisation" evidence="1">
    <location>
        <begin position="116"/>
        <end position="149"/>
    </location>
</feature>
<organism evidence="3 4">
    <name type="scientific">Corchorus capsularis</name>
    <name type="common">Jute</name>
    <dbReference type="NCBI Taxonomy" id="210143"/>
    <lineage>
        <taxon>Eukaryota</taxon>
        <taxon>Viridiplantae</taxon>
        <taxon>Streptophyta</taxon>
        <taxon>Embryophyta</taxon>
        <taxon>Tracheophyta</taxon>
        <taxon>Spermatophyta</taxon>
        <taxon>Magnoliopsida</taxon>
        <taxon>eudicotyledons</taxon>
        <taxon>Gunneridae</taxon>
        <taxon>Pentapetalae</taxon>
        <taxon>rosids</taxon>
        <taxon>malvids</taxon>
        <taxon>Malvales</taxon>
        <taxon>Malvaceae</taxon>
        <taxon>Grewioideae</taxon>
        <taxon>Apeibeae</taxon>
        <taxon>Corchorus</taxon>
    </lineage>
</organism>
<evidence type="ECO:0000313" key="4">
    <source>
        <dbReference type="Proteomes" id="UP000188268"/>
    </source>
</evidence>
<dbReference type="InterPro" id="IPR012337">
    <property type="entry name" value="RNaseH-like_sf"/>
</dbReference>
<dbReference type="OMA" id="MAFEASF"/>
<evidence type="ECO:0008006" key="5">
    <source>
        <dbReference type="Google" id="ProtNLM"/>
    </source>
</evidence>
<evidence type="ECO:0000259" key="1">
    <source>
        <dbReference type="Pfam" id="PF05699"/>
    </source>
</evidence>
<name>A0A1R3HZH7_COCAP</name>